<sequence length="156" mass="17558">MPHQVARLQFTIHDEGSSLEVTPSGCVELPRPMKTFIVPHAVAQLEHVNDPLRNIHYRIQVTVCPAIEEPRELSVVILGGRYNIEPLAAAPDVPVDGCLNLALKKILKARASLQERWSEGWRMLTMPGWIKEDGIVRWAMEQKKKRIPALLQTQGA</sequence>
<dbReference type="Proteomes" id="UP000027265">
    <property type="component" value="Unassembled WGS sequence"/>
</dbReference>
<protein>
    <submittedName>
        <fullName evidence="1">Uncharacterized protein</fullName>
    </submittedName>
</protein>
<dbReference type="InParanoid" id="A0A067Q606"/>
<evidence type="ECO:0000313" key="2">
    <source>
        <dbReference type="Proteomes" id="UP000027265"/>
    </source>
</evidence>
<reference evidence="2" key="1">
    <citation type="journal article" date="2014" name="Proc. Natl. Acad. Sci. U.S.A.">
        <title>Extensive sampling of basidiomycete genomes demonstrates inadequacy of the white-rot/brown-rot paradigm for wood decay fungi.</title>
        <authorList>
            <person name="Riley R."/>
            <person name="Salamov A.A."/>
            <person name="Brown D.W."/>
            <person name="Nagy L.G."/>
            <person name="Floudas D."/>
            <person name="Held B.W."/>
            <person name="Levasseur A."/>
            <person name="Lombard V."/>
            <person name="Morin E."/>
            <person name="Otillar R."/>
            <person name="Lindquist E.A."/>
            <person name="Sun H."/>
            <person name="LaButti K.M."/>
            <person name="Schmutz J."/>
            <person name="Jabbour D."/>
            <person name="Luo H."/>
            <person name="Baker S.E."/>
            <person name="Pisabarro A.G."/>
            <person name="Walton J.D."/>
            <person name="Blanchette R.A."/>
            <person name="Henrissat B."/>
            <person name="Martin F."/>
            <person name="Cullen D."/>
            <person name="Hibbett D.S."/>
            <person name="Grigoriev I.V."/>
        </authorList>
    </citation>
    <scope>NUCLEOTIDE SEQUENCE [LARGE SCALE GENOMIC DNA]</scope>
    <source>
        <strain evidence="2">MUCL 33604</strain>
    </source>
</reference>
<organism evidence="1 2">
    <name type="scientific">Jaapia argillacea MUCL 33604</name>
    <dbReference type="NCBI Taxonomy" id="933084"/>
    <lineage>
        <taxon>Eukaryota</taxon>
        <taxon>Fungi</taxon>
        <taxon>Dikarya</taxon>
        <taxon>Basidiomycota</taxon>
        <taxon>Agaricomycotina</taxon>
        <taxon>Agaricomycetes</taxon>
        <taxon>Agaricomycetidae</taxon>
        <taxon>Jaapiales</taxon>
        <taxon>Jaapiaceae</taxon>
        <taxon>Jaapia</taxon>
    </lineage>
</organism>
<accession>A0A067Q606</accession>
<dbReference type="EMBL" id="KL197718">
    <property type="protein sequence ID" value="KDQ58031.1"/>
    <property type="molecule type" value="Genomic_DNA"/>
</dbReference>
<name>A0A067Q606_9AGAM</name>
<proteinExistence type="predicted"/>
<evidence type="ECO:0000313" key="1">
    <source>
        <dbReference type="EMBL" id="KDQ58031.1"/>
    </source>
</evidence>
<keyword evidence="2" id="KW-1185">Reference proteome</keyword>
<dbReference type="HOGENOM" id="CLU_1686864_0_0_1"/>
<gene>
    <name evidence="1" type="ORF">JAAARDRAFT_255037</name>
</gene>
<dbReference type="AlphaFoldDB" id="A0A067Q606"/>